<comment type="caution">
    <text evidence="2">The sequence shown here is derived from an EMBL/GenBank/DDBJ whole genome shotgun (WGS) entry which is preliminary data.</text>
</comment>
<keyword evidence="1" id="KW-1133">Transmembrane helix</keyword>
<feature type="transmembrane region" description="Helical" evidence="1">
    <location>
        <begin position="41"/>
        <end position="61"/>
    </location>
</feature>
<feature type="transmembrane region" description="Helical" evidence="1">
    <location>
        <begin position="18"/>
        <end position="35"/>
    </location>
</feature>
<dbReference type="PATRIC" id="fig|1702214.3.peg.599"/>
<dbReference type="Proteomes" id="UP000054172">
    <property type="component" value="Unassembled WGS sequence"/>
</dbReference>
<sequence>MTIDTGARTVRMQSQKQIFAIVSVITILALVYRPLARHLDAWYSGLSTLLIVLIAVVYVCYQYYFVLRDIEYLLVTDTQLPGFLRVRHFPVRPLSNGRFAVEIPLEAFYSYRVVRAWRGLRTYIVLSEHQGNQVYTYPRFSITILRKREKMELFRLLDQYAKVHDGAGTAS</sequence>
<keyword evidence="1" id="KW-0472">Membrane</keyword>
<gene>
    <name evidence="2" type="ORF">AL399_06495</name>
</gene>
<keyword evidence="3" id="KW-1185">Reference proteome</keyword>
<dbReference type="EMBL" id="LIIK01000030">
    <property type="protein sequence ID" value="KQM08585.1"/>
    <property type="molecule type" value="Genomic_DNA"/>
</dbReference>
<evidence type="ECO:0000256" key="1">
    <source>
        <dbReference type="SAM" id="Phobius"/>
    </source>
</evidence>
<name>A0A0Q4B6D8_9BACT</name>
<reference evidence="2" key="1">
    <citation type="submission" date="2015-08" db="EMBL/GenBank/DDBJ databases">
        <title>Candidatus Bacteriodes Periocalifornicus.</title>
        <authorList>
            <person name="McLean J.S."/>
            <person name="Kelley S."/>
        </authorList>
    </citation>
    <scope>NUCLEOTIDE SEQUENCE [LARGE SCALE GENOMIC DNA]</scope>
    <source>
        <strain evidence="2">12B</strain>
    </source>
</reference>
<organism evidence="2 3">
    <name type="scientific">Candidatus [Bacteroides] periocalifornicus</name>
    <dbReference type="NCBI Taxonomy" id="1702214"/>
    <lineage>
        <taxon>Bacteria</taxon>
        <taxon>Pseudomonadati</taxon>
        <taxon>Bacteroidota</taxon>
    </lineage>
</organism>
<proteinExistence type="predicted"/>
<evidence type="ECO:0000313" key="2">
    <source>
        <dbReference type="EMBL" id="KQM08585.1"/>
    </source>
</evidence>
<accession>A0A0Q4B6D8</accession>
<protein>
    <submittedName>
        <fullName evidence="2">Uncharacterized protein</fullName>
    </submittedName>
</protein>
<dbReference type="AlphaFoldDB" id="A0A0Q4B6D8"/>
<dbReference type="STRING" id="1702214.AL399_06495"/>
<evidence type="ECO:0000313" key="3">
    <source>
        <dbReference type="Proteomes" id="UP000054172"/>
    </source>
</evidence>
<keyword evidence="1" id="KW-0812">Transmembrane</keyword>